<dbReference type="AlphaFoldDB" id="A0A6B1FZP0"/>
<gene>
    <name evidence="1" type="ORF">F4148_13175</name>
</gene>
<proteinExistence type="predicted"/>
<organism evidence="1">
    <name type="scientific">Caldilineaceae bacterium SB0675_bin_29</name>
    <dbReference type="NCBI Taxonomy" id="2605266"/>
    <lineage>
        <taxon>Bacteria</taxon>
        <taxon>Bacillati</taxon>
        <taxon>Chloroflexota</taxon>
        <taxon>Caldilineae</taxon>
        <taxon>Caldilineales</taxon>
        <taxon>Caldilineaceae</taxon>
    </lineage>
</organism>
<reference evidence="1" key="1">
    <citation type="submission" date="2019-09" db="EMBL/GenBank/DDBJ databases">
        <title>Characterisation of the sponge microbiome using genome-centric metagenomics.</title>
        <authorList>
            <person name="Engelberts J.P."/>
            <person name="Robbins S.J."/>
            <person name="De Goeij J.M."/>
            <person name="Aranda M."/>
            <person name="Bell S.C."/>
            <person name="Webster N.S."/>
        </authorList>
    </citation>
    <scope>NUCLEOTIDE SEQUENCE</scope>
    <source>
        <strain evidence="1">SB0675_bin_29</strain>
    </source>
</reference>
<name>A0A6B1FZP0_9CHLR</name>
<comment type="caution">
    <text evidence="1">The sequence shown here is derived from an EMBL/GenBank/DDBJ whole genome shotgun (WGS) entry which is preliminary data.</text>
</comment>
<accession>A0A6B1FZP0</accession>
<sequence>MINEKGAQLFSWPLDDIARVWDATGGICGAGCNQSDVKRAEEKFMEIGAPMNPLPKNSQG</sequence>
<dbReference type="EMBL" id="VYDA01000473">
    <property type="protein sequence ID" value="MYH62653.1"/>
    <property type="molecule type" value="Genomic_DNA"/>
</dbReference>
<evidence type="ECO:0000313" key="1">
    <source>
        <dbReference type="EMBL" id="MYH62653.1"/>
    </source>
</evidence>
<protein>
    <submittedName>
        <fullName evidence="1">Uncharacterized protein</fullName>
    </submittedName>
</protein>